<feature type="compositionally biased region" description="Low complexity" evidence="3">
    <location>
        <begin position="84"/>
        <end position="106"/>
    </location>
</feature>
<feature type="compositionally biased region" description="Basic and acidic residues" evidence="3">
    <location>
        <begin position="328"/>
        <end position="340"/>
    </location>
</feature>
<protein>
    <submittedName>
        <fullName evidence="7">ATPase-like, ATP-binding domain protein</fullName>
    </submittedName>
</protein>
<dbReference type="InterPro" id="IPR004358">
    <property type="entry name" value="Sig_transdc_His_kin-like_C"/>
</dbReference>
<dbReference type="Proteomes" id="UP000076874">
    <property type="component" value="Unassembled WGS sequence"/>
</dbReference>
<keyword evidence="7" id="KW-0067">ATP-binding</keyword>
<dbReference type="PANTHER" id="PTHR43719:SF30">
    <property type="entry name" value="TWO-COMPONENT SYSTEM RESPONSE REGULATOR"/>
    <property type="match status" value="1"/>
</dbReference>
<dbReference type="Gene3D" id="1.10.287.130">
    <property type="match status" value="1"/>
</dbReference>
<dbReference type="InterPro" id="IPR035965">
    <property type="entry name" value="PAS-like_dom_sf"/>
</dbReference>
<feature type="compositionally biased region" description="Low complexity" evidence="3">
    <location>
        <begin position="482"/>
        <end position="513"/>
    </location>
</feature>
<dbReference type="InterPro" id="IPR050956">
    <property type="entry name" value="2C_system_His_kinase"/>
</dbReference>
<dbReference type="SUPFAM" id="SSF55785">
    <property type="entry name" value="PYP-like sensor domain (PAS domain)"/>
    <property type="match status" value="2"/>
</dbReference>
<dbReference type="Pfam" id="PF13188">
    <property type="entry name" value="PAS_8"/>
    <property type="match status" value="1"/>
</dbReference>
<keyword evidence="1 2" id="KW-0597">Phosphoprotein</keyword>
<dbReference type="CDD" id="cd17546">
    <property type="entry name" value="REC_hyHK_CKI1_RcsC-like"/>
    <property type="match status" value="1"/>
</dbReference>
<dbReference type="GO" id="GO:0000155">
    <property type="term" value="F:phosphorelay sensor kinase activity"/>
    <property type="evidence" value="ECO:0007669"/>
    <property type="project" value="InterPro"/>
</dbReference>
<evidence type="ECO:0000259" key="4">
    <source>
        <dbReference type="PROSITE" id="PS50109"/>
    </source>
</evidence>
<dbReference type="SMART" id="SM00091">
    <property type="entry name" value="PAS"/>
    <property type="match status" value="2"/>
</dbReference>
<dbReference type="SUPFAM" id="SSF55874">
    <property type="entry name" value="ATPase domain of HSP90 chaperone/DNA topoisomerase II/histidine kinase"/>
    <property type="match status" value="1"/>
</dbReference>
<dbReference type="InterPro" id="IPR058846">
    <property type="entry name" value="PAS-like"/>
</dbReference>
<reference evidence="7 8" key="1">
    <citation type="journal article" date="2016" name="Genome Biol. Evol.">
        <title>Divergent and convergent evolution of fungal pathogenicity.</title>
        <authorList>
            <person name="Shang Y."/>
            <person name="Xiao G."/>
            <person name="Zheng P."/>
            <person name="Cen K."/>
            <person name="Zhan S."/>
            <person name="Wang C."/>
        </authorList>
    </citation>
    <scope>NUCLEOTIDE SEQUENCE [LARGE SCALE GENOMIC DNA]</scope>
    <source>
        <strain evidence="7 8">RCEF 264</strain>
    </source>
</reference>
<feature type="domain" description="PAC" evidence="6">
    <location>
        <begin position="697"/>
        <end position="759"/>
    </location>
</feature>
<dbReference type="SMART" id="SM00448">
    <property type="entry name" value="REC"/>
    <property type="match status" value="1"/>
</dbReference>
<feature type="region of interest" description="Disordered" evidence="3">
    <location>
        <begin position="1401"/>
        <end position="1456"/>
    </location>
</feature>
<sequence>MSSTSPPGNFPDPPATAASTSASATTQTIHAAGDATKTVHASDATKPTEATYATDDDATNLHHEHSLPMARVREVGSRPADAGTASTRPALAPAPAPTAARTASASTSESPLLSFVDLLEMDPRAAFVVSSVPSDGRSSLTAAETDAPTVSFVYCNPALTASPVLRDVVAGGPQAKHAALWAGISHGDGGRFLVTTPLPSVVHLGVVWTRTVVRGGDYIVISANEGSTEHNVAAVAAAGTPTIVTETATATVSPEFAPRETEATGTATATGTPELGAKEATLHLFPSERQRQPPTPPASAVFAPHDEDEASPGVESQSSLNPTPQTKTAEEGDREREKSRGAVYGENSLNDDDRDGHDGCIEDERAAPYIAQSGTETGAYISQFKALTDFMPTGMCVFDPAGNVTVANPAWHHIMGCPAWPAGSVMARDAFLSYIEDDDRAAVHDFLEEAVRLPDTTFGFRVKTHGGRNALAHSPAGLLDAPKLSSSLPTDSSASSKATTPMPTPTATSAPSQRPSPPPDVLPPARPSSSSLLPRSKSNASYEVVDNSAAQAWSTVPNQAAKRADASQARVPRGSHVLATAHAEKDRNGLLVRVLVCLRDITEHQSIAEAADRHAQQASNLKRMAEFATVGMYDIDIDGRLRGANRVFYEMCGFDKPDDDADPSREMIHPWMECVADEDQPYVQACLDRIVVEGNHQAAEVRFKKPWTTDDGAGNRIVAPRWIESTFLPVKNADGKVQSIMGCLSDVSLRRWQLERERQVKEEAIESKRQQENFVDITSHEIRNPLTVIMHCGEAMLECLTKIREDNTKDPSPATASAQQPQKEVLLDDSIDYAEIIVSSALHQKAIVDDILTTSKLDSELLAVTPVTVDPLDIVRTTLRMFEVQARQQKTALRMAVDPSYPSLGVPFLNVDPSRVKQILINLLTNALKFTRSAVVREVTTTVSVSHTRPTDATCSVAFVPRPERKPASGAANTGAGGMLSPHFSQSPSPASPTTPASPTGPAQPDAAAAAATSPGKQSVFLVFQVRDTGEGLTKEGMDTLFQKFVQVDSNTHIKHGGSGLGLFISRRLAEIQNGAIGVASKPGVGSTFAFYVEAFVPPPSAIPDVLSPGEAAKIALASSLGSISNNPGPGSLTPRTKNGESATTTQPNVADDPPDAYFSNAMGTGTHATSLTASMVPNAVSGTTDGTTDGTMEAVTTAIKASKSPKKAEAETTTEPADQETTVKPTVTAKPPTTAADRQLASVSSAPPEIRGVLLVEDNVVNQKVTRRYFEKCGFAVQVAANGIEALEKIRQSDRCVPGGYPISVTLMDMEMPVQDGLTCTRNIRALEAAGSLSGGRMPVLMITGNARPEQIADARAAGCDDVVVKPFQMHLLFEHIKLVMHTLWETDMRALDRDVKYDEERPDGCKHDHERKGDANEQERQSLPTAEEKTKETGVDACQSLDEGVSIGGPAAAE</sequence>
<dbReference type="Gene3D" id="3.40.50.2300">
    <property type="match status" value="1"/>
</dbReference>
<feature type="region of interest" description="Disordered" evidence="3">
    <location>
        <begin position="1200"/>
        <end position="1223"/>
    </location>
</feature>
<name>A0A167UK77_9HYPO</name>
<feature type="region of interest" description="Disordered" evidence="3">
    <location>
        <begin position="473"/>
        <end position="539"/>
    </location>
</feature>
<feature type="domain" description="Response regulatory" evidence="5">
    <location>
        <begin position="1253"/>
        <end position="1382"/>
    </location>
</feature>
<keyword evidence="7" id="KW-0547">Nucleotide-binding</keyword>
<feature type="compositionally biased region" description="Low complexity" evidence="3">
    <location>
        <begin position="263"/>
        <end position="272"/>
    </location>
</feature>
<organism evidence="7 8">
    <name type="scientific">Niveomyces insectorum RCEF 264</name>
    <dbReference type="NCBI Taxonomy" id="1081102"/>
    <lineage>
        <taxon>Eukaryota</taxon>
        <taxon>Fungi</taxon>
        <taxon>Dikarya</taxon>
        <taxon>Ascomycota</taxon>
        <taxon>Pezizomycotina</taxon>
        <taxon>Sordariomycetes</taxon>
        <taxon>Hypocreomycetidae</taxon>
        <taxon>Hypocreales</taxon>
        <taxon>Cordycipitaceae</taxon>
        <taxon>Niveomyces</taxon>
    </lineage>
</organism>
<dbReference type="SMART" id="SM00388">
    <property type="entry name" value="HisKA"/>
    <property type="match status" value="1"/>
</dbReference>
<feature type="region of interest" description="Disordered" evidence="3">
    <location>
        <begin position="1121"/>
        <end position="1164"/>
    </location>
</feature>
<dbReference type="SUPFAM" id="SSF47384">
    <property type="entry name" value="Homodimeric domain of signal transducing histidine kinase"/>
    <property type="match status" value="1"/>
</dbReference>
<feature type="domain" description="Histidine kinase" evidence="4">
    <location>
        <begin position="777"/>
        <end position="1097"/>
    </location>
</feature>
<dbReference type="STRING" id="1081102.A0A167UK77"/>
<feature type="region of interest" description="Disordered" evidence="3">
    <location>
        <begin position="1"/>
        <end position="106"/>
    </location>
</feature>
<dbReference type="InterPro" id="IPR005467">
    <property type="entry name" value="His_kinase_dom"/>
</dbReference>
<keyword evidence="8" id="KW-1185">Reference proteome</keyword>
<feature type="compositionally biased region" description="Polar residues" evidence="3">
    <location>
        <begin position="1121"/>
        <end position="1149"/>
    </location>
</feature>
<accession>A0A167UK77</accession>
<dbReference type="PROSITE" id="PS50110">
    <property type="entry name" value="RESPONSE_REGULATORY"/>
    <property type="match status" value="1"/>
</dbReference>
<dbReference type="Pfam" id="PF00512">
    <property type="entry name" value="HisKA"/>
    <property type="match status" value="1"/>
</dbReference>
<dbReference type="PANTHER" id="PTHR43719">
    <property type="entry name" value="TWO-COMPONENT HISTIDINE KINASE"/>
    <property type="match status" value="1"/>
</dbReference>
<dbReference type="Gene3D" id="3.30.450.20">
    <property type="entry name" value="PAS domain"/>
    <property type="match status" value="2"/>
</dbReference>
<dbReference type="GO" id="GO:0005524">
    <property type="term" value="F:ATP binding"/>
    <property type="evidence" value="ECO:0007669"/>
    <property type="project" value="UniProtKB-KW"/>
</dbReference>
<dbReference type="InterPro" id="IPR001789">
    <property type="entry name" value="Sig_transdc_resp-reg_receiver"/>
</dbReference>
<dbReference type="SUPFAM" id="SSF52172">
    <property type="entry name" value="CheY-like"/>
    <property type="match status" value="1"/>
</dbReference>
<feature type="region of interest" description="Disordered" evidence="3">
    <location>
        <begin position="286"/>
        <end position="359"/>
    </location>
</feature>
<proteinExistence type="predicted"/>
<evidence type="ECO:0000256" key="2">
    <source>
        <dbReference type="PROSITE-ProRule" id="PRU00169"/>
    </source>
</evidence>
<dbReference type="PROSITE" id="PS50113">
    <property type="entry name" value="PAC"/>
    <property type="match status" value="1"/>
</dbReference>
<feature type="compositionally biased region" description="Basic and acidic residues" evidence="3">
    <location>
        <begin position="59"/>
        <end position="76"/>
    </location>
</feature>
<dbReference type="Gene3D" id="3.30.565.10">
    <property type="entry name" value="Histidine kinase-like ATPase, C-terminal domain"/>
    <property type="match status" value="1"/>
</dbReference>
<feature type="compositionally biased region" description="Basic and acidic residues" evidence="3">
    <location>
        <begin position="1401"/>
        <end position="1436"/>
    </location>
</feature>
<dbReference type="EMBL" id="AZHD01000007">
    <property type="protein sequence ID" value="OAA61657.1"/>
    <property type="molecule type" value="Genomic_DNA"/>
</dbReference>
<dbReference type="InterPro" id="IPR000700">
    <property type="entry name" value="PAS-assoc_C"/>
</dbReference>
<dbReference type="Pfam" id="PF02518">
    <property type="entry name" value="HATPase_c"/>
    <property type="match status" value="1"/>
</dbReference>
<feature type="compositionally biased region" description="Low complexity" evidence="3">
    <location>
        <begin position="985"/>
        <end position="1011"/>
    </location>
</feature>
<evidence type="ECO:0000313" key="8">
    <source>
        <dbReference type="Proteomes" id="UP000076874"/>
    </source>
</evidence>
<dbReference type="PRINTS" id="PR00344">
    <property type="entry name" value="BCTRLSENSOR"/>
</dbReference>
<dbReference type="InterPro" id="IPR003661">
    <property type="entry name" value="HisK_dim/P_dom"/>
</dbReference>
<dbReference type="InterPro" id="IPR011006">
    <property type="entry name" value="CheY-like_superfamily"/>
</dbReference>
<evidence type="ECO:0000313" key="7">
    <source>
        <dbReference type="EMBL" id="OAA61657.1"/>
    </source>
</evidence>
<feature type="compositionally biased region" description="Pro residues" evidence="3">
    <location>
        <begin position="514"/>
        <end position="526"/>
    </location>
</feature>
<dbReference type="InterPro" id="IPR036890">
    <property type="entry name" value="HATPase_C_sf"/>
</dbReference>
<dbReference type="InterPro" id="IPR036097">
    <property type="entry name" value="HisK_dim/P_sf"/>
</dbReference>
<dbReference type="OrthoDB" id="60033at2759"/>
<feature type="modified residue" description="4-aspartylphosphate" evidence="2">
    <location>
        <position position="1310"/>
    </location>
</feature>
<feature type="compositionally biased region" description="Low complexity" evidence="3">
    <location>
        <begin position="527"/>
        <end position="539"/>
    </location>
</feature>
<evidence type="ECO:0000259" key="6">
    <source>
        <dbReference type="PROSITE" id="PS50113"/>
    </source>
</evidence>
<dbReference type="CDD" id="cd00082">
    <property type="entry name" value="HisKA"/>
    <property type="match status" value="1"/>
</dbReference>
<dbReference type="InterPro" id="IPR003594">
    <property type="entry name" value="HATPase_dom"/>
</dbReference>
<evidence type="ECO:0000259" key="5">
    <source>
        <dbReference type="PROSITE" id="PS50110"/>
    </source>
</evidence>
<feature type="compositionally biased region" description="Low complexity" evidence="3">
    <location>
        <begin position="15"/>
        <end position="32"/>
    </location>
</feature>
<dbReference type="CDD" id="cd00130">
    <property type="entry name" value="PAS"/>
    <property type="match status" value="2"/>
</dbReference>
<dbReference type="SMART" id="SM00387">
    <property type="entry name" value="HATPase_c"/>
    <property type="match status" value="1"/>
</dbReference>
<evidence type="ECO:0000256" key="1">
    <source>
        <dbReference type="ARBA" id="ARBA00022553"/>
    </source>
</evidence>
<evidence type="ECO:0000256" key="3">
    <source>
        <dbReference type="SAM" id="MobiDB-lite"/>
    </source>
</evidence>
<dbReference type="PROSITE" id="PS50109">
    <property type="entry name" value="HIS_KIN"/>
    <property type="match status" value="1"/>
</dbReference>
<feature type="region of interest" description="Disordered" evidence="3">
    <location>
        <begin position="249"/>
        <end position="274"/>
    </location>
</feature>
<comment type="caution">
    <text evidence="7">The sequence shown here is derived from an EMBL/GenBank/DDBJ whole genome shotgun (WGS) entry which is preliminary data.</text>
</comment>
<dbReference type="InterPro" id="IPR000014">
    <property type="entry name" value="PAS"/>
</dbReference>
<dbReference type="Pfam" id="PF00072">
    <property type="entry name" value="Response_reg"/>
    <property type="match status" value="1"/>
</dbReference>
<gene>
    <name evidence="7" type="ORF">SPI_04516</name>
</gene>
<feature type="compositionally biased region" description="Polar residues" evidence="3">
    <location>
        <begin position="314"/>
        <end position="327"/>
    </location>
</feature>
<feature type="region of interest" description="Disordered" evidence="3">
    <location>
        <begin position="957"/>
        <end position="1011"/>
    </location>
</feature>
<dbReference type="Pfam" id="PF26131">
    <property type="entry name" value="PAS-like"/>
    <property type="match status" value="1"/>
</dbReference>